<dbReference type="AlphaFoldDB" id="A0A8S0P9G8"/>
<evidence type="ECO:0000313" key="2">
    <source>
        <dbReference type="Proteomes" id="UP000594638"/>
    </source>
</evidence>
<name>A0A8S0P9G8_OLEEU</name>
<evidence type="ECO:0000313" key="1">
    <source>
        <dbReference type="EMBL" id="CAA2934984.1"/>
    </source>
</evidence>
<proteinExistence type="predicted"/>
<protein>
    <submittedName>
        <fullName evidence="1">Proline iminopeptidase-like isoform X1</fullName>
    </submittedName>
</protein>
<sequence>MAETTTIGGSSSEQVTGDWFSVPKLRLRDRHFTVPLDYSLDNRTCPKISVFAREVVSYGKEEQSLPYLLYLQCGPGFECRCPTEAGGWMRRA</sequence>
<comment type="caution">
    <text evidence="1">The sequence shown here is derived from an EMBL/GenBank/DDBJ whole genome shotgun (WGS) entry which is preliminary data.</text>
</comment>
<reference evidence="1 2" key="1">
    <citation type="submission" date="2019-12" db="EMBL/GenBank/DDBJ databases">
        <authorList>
            <person name="Alioto T."/>
            <person name="Alioto T."/>
            <person name="Gomez Garrido J."/>
        </authorList>
    </citation>
    <scope>NUCLEOTIDE SEQUENCE [LARGE SCALE GENOMIC DNA]</scope>
</reference>
<organism evidence="1 2">
    <name type="scientific">Olea europaea subsp. europaea</name>
    <dbReference type="NCBI Taxonomy" id="158383"/>
    <lineage>
        <taxon>Eukaryota</taxon>
        <taxon>Viridiplantae</taxon>
        <taxon>Streptophyta</taxon>
        <taxon>Embryophyta</taxon>
        <taxon>Tracheophyta</taxon>
        <taxon>Spermatophyta</taxon>
        <taxon>Magnoliopsida</taxon>
        <taxon>eudicotyledons</taxon>
        <taxon>Gunneridae</taxon>
        <taxon>Pentapetalae</taxon>
        <taxon>asterids</taxon>
        <taxon>lamiids</taxon>
        <taxon>Lamiales</taxon>
        <taxon>Oleaceae</taxon>
        <taxon>Oleeae</taxon>
        <taxon>Olea</taxon>
    </lineage>
</organism>
<dbReference type="OrthoDB" id="1898734at2759"/>
<gene>
    <name evidence="1" type="ORF">OLEA9_A050858</name>
</gene>
<dbReference type="Proteomes" id="UP000594638">
    <property type="component" value="Unassembled WGS sequence"/>
</dbReference>
<dbReference type="Gramene" id="OE9A050858T1">
    <property type="protein sequence ID" value="OE9A050858C1"/>
    <property type="gene ID" value="OE9A050858"/>
</dbReference>
<dbReference type="EMBL" id="CACTIH010000021">
    <property type="protein sequence ID" value="CAA2934984.1"/>
    <property type="molecule type" value="Genomic_DNA"/>
</dbReference>
<keyword evidence="2" id="KW-1185">Reference proteome</keyword>
<accession>A0A8S0P9G8</accession>